<sequence length="700" mass="78170">MASPTRLCVFCRRIELITQPCNPQESYSLPKVVSPLQPHEETMLLGLQQQPSVLCQRCSDYDIVRAFRDAEAMDGRKLPDPERNSREDNIRYHDIMDEHYKLADNYKMNLGTMSSLVLKPSCPVCRLIFRILPREGISPSTDNLKIAPFRSYLQHTGWEMLVDEYHSKGAIFLGLDHTANLLGYMMGSRMGSDSGLKQSQMAGESICLATSDTFPGRKMGNGKPVKPLIDFSFPRQALENCREHHGTFCEIQKPPEIRRIRVIDTLHRTVIPYPDNCDYLALSYVWGGVMPAEGALETCTLPQTIEDAITVTKNMGYRYLWVDALCIDQTQNPNPQQRAEKEQQLRMMDMIYSSATLTLIAMAGADSNVGLLGVAAPRSPQLTETVAGLTLFTVPPVLTAEQAVSTWSTRAWTLQEEILSRRHLFFTPSQLEFQCSRSRIPESLDTETYPGWTSPLPEILDMLVPGAYQAESQLLSDVYWLITSDYTSRAMTNDGDSLNALLGVLNVWERTLLPPGSCVWGLPVKAHPPCLGWMHPRGVGATPRRRPAFPSWSWTGWAGEGATGMGVVGRDMTVEVVGVDGKELEVEGWAVEGGLGVRTEPFSEVVVPRGGEGEVMGLVTERNFLHPNTLRTGRYDVLVVERVRYQTREDGPVFEKVFMVVLDGDGVGRPAQRKTTITLKTEAGYGFECLGVVKRRMKLV</sequence>
<evidence type="ECO:0000313" key="3">
    <source>
        <dbReference type="Proteomes" id="UP001172155"/>
    </source>
</evidence>
<proteinExistence type="predicted"/>
<gene>
    <name evidence="2" type="ORF">B0T18DRAFT_440903</name>
</gene>
<evidence type="ECO:0000259" key="1">
    <source>
        <dbReference type="Pfam" id="PF06985"/>
    </source>
</evidence>
<dbReference type="PANTHER" id="PTHR33112:SF12">
    <property type="entry name" value="HETEROKARYON INCOMPATIBILITY DOMAIN-CONTAINING PROTEIN"/>
    <property type="match status" value="1"/>
</dbReference>
<keyword evidence="3" id="KW-1185">Reference proteome</keyword>
<accession>A0AA40BPQ4</accession>
<name>A0AA40BPQ4_9PEZI</name>
<dbReference type="InterPro" id="IPR010730">
    <property type="entry name" value="HET"/>
</dbReference>
<protein>
    <submittedName>
        <fullName evidence="2">Heterokaryon incompatibility protein-domain-containing protein</fullName>
    </submittedName>
</protein>
<comment type="caution">
    <text evidence="2">The sequence shown here is derived from an EMBL/GenBank/DDBJ whole genome shotgun (WGS) entry which is preliminary data.</text>
</comment>
<reference evidence="2" key="1">
    <citation type="submission" date="2023-06" db="EMBL/GenBank/DDBJ databases">
        <title>Genome-scale phylogeny and comparative genomics of the fungal order Sordariales.</title>
        <authorList>
            <consortium name="Lawrence Berkeley National Laboratory"/>
            <person name="Hensen N."/>
            <person name="Bonometti L."/>
            <person name="Westerberg I."/>
            <person name="Brannstrom I.O."/>
            <person name="Guillou S."/>
            <person name="Cros-Aarteil S."/>
            <person name="Calhoun S."/>
            <person name="Haridas S."/>
            <person name="Kuo A."/>
            <person name="Mondo S."/>
            <person name="Pangilinan J."/>
            <person name="Riley R."/>
            <person name="LaButti K."/>
            <person name="Andreopoulos B."/>
            <person name="Lipzen A."/>
            <person name="Chen C."/>
            <person name="Yanf M."/>
            <person name="Daum C."/>
            <person name="Ng V."/>
            <person name="Clum A."/>
            <person name="Steindorff A."/>
            <person name="Ohm R."/>
            <person name="Martin F."/>
            <person name="Silar P."/>
            <person name="Natvig D."/>
            <person name="Lalanne C."/>
            <person name="Gautier V."/>
            <person name="Ament-velasquez S.L."/>
            <person name="Kruys A."/>
            <person name="Hutchinson M.I."/>
            <person name="Powell A.J."/>
            <person name="Barry K."/>
            <person name="Miller A.N."/>
            <person name="Grigoriev I.V."/>
            <person name="Debuchy R."/>
            <person name="Gladieux P."/>
            <person name="Thoren M.H."/>
            <person name="Johannesson H."/>
        </authorList>
    </citation>
    <scope>NUCLEOTIDE SEQUENCE</scope>
    <source>
        <strain evidence="2">SMH3187-1</strain>
    </source>
</reference>
<dbReference type="AlphaFoldDB" id="A0AA40BPQ4"/>
<dbReference type="EMBL" id="JAUKUD010000007">
    <property type="protein sequence ID" value="KAK0737983.1"/>
    <property type="molecule type" value="Genomic_DNA"/>
</dbReference>
<feature type="domain" description="Heterokaryon incompatibility" evidence="1">
    <location>
        <begin position="279"/>
        <end position="416"/>
    </location>
</feature>
<organism evidence="2 3">
    <name type="scientific">Schizothecium vesticola</name>
    <dbReference type="NCBI Taxonomy" id="314040"/>
    <lineage>
        <taxon>Eukaryota</taxon>
        <taxon>Fungi</taxon>
        <taxon>Dikarya</taxon>
        <taxon>Ascomycota</taxon>
        <taxon>Pezizomycotina</taxon>
        <taxon>Sordariomycetes</taxon>
        <taxon>Sordariomycetidae</taxon>
        <taxon>Sordariales</taxon>
        <taxon>Schizotheciaceae</taxon>
        <taxon>Schizothecium</taxon>
    </lineage>
</organism>
<dbReference type="PANTHER" id="PTHR33112">
    <property type="entry name" value="DOMAIN PROTEIN, PUTATIVE-RELATED"/>
    <property type="match status" value="1"/>
</dbReference>
<dbReference type="Pfam" id="PF06985">
    <property type="entry name" value="HET"/>
    <property type="match status" value="1"/>
</dbReference>
<dbReference type="Proteomes" id="UP001172155">
    <property type="component" value="Unassembled WGS sequence"/>
</dbReference>
<evidence type="ECO:0000313" key="2">
    <source>
        <dbReference type="EMBL" id="KAK0737983.1"/>
    </source>
</evidence>